<evidence type="ECO:0000313" key="2">
    <source>
        <dbReference type="RefSeq" id="XP_075097832.1"/>
    </source>
</evidence>
<protein>
    <submittedName>
        <fullName evidence="2">Uncharacterized protein LOC142175153</fullName>
    </submittedName>
</protein>
<gene>
    <name evidence="2" type="primary">LOC142175153</name>
</gene>
<dbReference type="RefSeq" id="XP_075097832.1">
    <property type="nucleotide sequence ID" value="XM_075241731.1"/>
</dbReference>
<accession>A0AC58TKT3</accession>
<proteinExistence type="predicted"/>
<keyword evidence="1" id="KW-1185">Reference proteome</keyword>
<name>A0AC58TKT3_TOBAC</name>
<evidence type="ECO:0000313" key="1">
    <source>
        <dbReference type="Proteomes" id="UP000790787"/>
    </source>
</evidence>
<dbReference type="Proteomes" id="UP000790787">
    <property type="component" value="Chromosome 21"/>
</dbReference>
<reference evidence="2" key="2">
    <citation type="submission" date="2025-08" db="UniProtKB">
        <authorList>
            <consortium name="RefSeq"/>
        </authorList>
    </citation>
    <scope>IDENTIFICATION</scope>
    <source>
        <tissue evidence="2">Leaf</tissue>
    </source>
</reference>
<sequence>MGILCCHIIRILDVIREVDKILYEYILKRWTKTAKAVNIKEIDGQDIEIKDSKLIIVNRYRIICPIFVRMTAKASETDEGYKLAATCANELSARLKQIMECLSKYGLCQLIPVLQVFKEGFRGDDKRKYQAKNLRKKTRTGCQAHIVVTRQSVGKYHIIKVELEHNYPLVPPTMIHMLPSHRNLNDVQTHEIDLAKDAGLFFKGTFDYMNLQAGGQANLGYTKLDHKNYLRTKRQKAMGQGEAGVLLEYFEKKRVEDPSFFFAVQLDVNDMITNIFWADSKLITDYEIFGDVISFDTTYQTNKEHRPLDSFVGFNNRRKMIIFGGALIAMSGKTPKTLFTDQHAAMSKAISFAMPVVHHRLCVWYMEQNAAKTPQSSLEKDEGEFINAWTAMLDEYNLHENEWLQGIYALREKLFATYRKQTFSGGMSSTQLNESLNSELKNYLQSDYNLVQFFKHYNRAIEDKRYNELQDTCDASQRLPVLKAKVPILFHAREVYTPNIFSKFQDEYMKSLIIKENRCEENNFPIMYKVSKYGHTREHIVMVTEADHISCTCMKFESMGKICCHTIKILDVTRGVNKIPDEYILKRWTKTAKTVNIKEIDGQDIQIKDSKLIVVNRYIILCPIFVKMIAKSSETYEGYKLAATCVNELSARLKQIMEVTAPSLHTTGLTRDLPEENIDRDLLSRAKSFKKKDNTKRLKKRIKTSLEENSKTFRVFKEGFRGDDKRKHQAKNSRKETRRGYQAHIVVTRQSVGKYHITKVELEHNHPLVPPTMIHMLPSHRNLNDVQTHEIDLAEDAGLFSKGTFDFMSLQAGGQANLGYTKLDHKNYLRTKRQKAMGQGEADSKMIIDYEIFGDVLSFDTTYQTNKEHRPLASFVGFNNHRKIIIFGGALMYDDTSESFQWLFETFLRAMSGKTPKTIFTDQDAAMSKAILFVMPEVYYRLCVWHIEQNAVKHLNQVYKRYASFHGDFRKCIYEYEDEGEFINVWTAMLDEYNLHENEWLQGIYALREKLFATYRKQTFSGCMNSTQLSESLNSELKDYLQSDYNLVQFFKHYDRAIEDKRYKELQDTCDASQRMTAKASETDEGYKLAATCVNELSARLKQIMEVTAPSLHTTSSTRDLPEENNDRDLLS</sequence>
<reference evidence="1" key="1">
    <citation type="journal article" date="2014" name="Nat. Commun.">
        <title>The tobacco genome sequence and its comparison with those of tomato and potato.</title>
        <authorList>
            <person name="Sierro N."/>
            <person name="Battey J.N."/>
            <person name="Ouadi S."/>
            <person name="Bakaher N."/>
            <person name="Bovet L."/>
            <person name="Willig A."/>
            <person name="Goepfert S."/>
            <person name="Peitsch M.C."/>
            <person name="Ivanov N.V."/>
        </authorList>
    </citation>
    <scope>NUCLEOTIDE SEQUENCE [LARGE SCALE GENOMIC DNA]</scope>
</reference>
<organism evidence="1 2">
    <name type="scientific">Nicotiana tabacum</name>
    <name type="common">Common tobacco</name>
    <dbReference type="NCBI Taxonomy" id="4097"/>
    <lineage>
        <taxon>Eukaryota</taxon>
        <taxon>Viridiplantae</taxon>
        <taxon>Streptophyta</taxon>
        <taxon>Embryophyta</taxon>
        <taxon>Tracheophyta</taxon>
        <taxon>Spermatophyta</taxon>
        <taxon>Magnoliopsida</taxon>
        <taxon>eudicotyledons</taxon>
        <taxon>Gunneridae</taxon>
        <taxon>Pentapetalae</taxon>
        <taxon>asterids</taxon>
        <taxon>lamiids</taxon>
        <taxon>Solanales</taxon>
        <taxon>Solanaceae</taxon>
        <taxon>Nicotianoideae</taxon>
        <taxon>Nicotianeae</taxon>
        <taxon>Nicotiana</taxon>
    </lineage>
</organism>